<dbReference type="GO" id="GO:0005681">
    <property type="term" value="C:spliceosomal complex"/>
    <property type="evidence" value="ECO:0007669"/>
    <property type="project" value="InterPro"/>
</dbReference>
<dbReference type="InParanoid" id="A0A7N2N4E2"/>
<sequence>MVLVLPPMKSTPASYYDHSNETEKSAVVYLDPFPYLKCVGFVPRKAEDFGDGGAFPEIHIEQYPLDMGRDRLLKPGSKIVPVIIDTHGSIAYDAIVRQNENSNKILYSQHKDLEPKVMKYDCEEKCDDEELKKEIEKTAFNSGAKERIIRMMEMPVDLLEPPKFKHKHVPKASGSPPVPVMRSPPRPMTVKDQQDWKVLPCISNWKNPKGYTIPLDKRLAADGRGLQDVQINDNFAKLSEALYVSEQKAREAVTMRSKVQKEMMMKEKERKEHELRALAQKARFERTGVVPPAAVSIPSEKNAMDSSDMRIDREHAREKEKDLPKETREEREECIQRKKIHEKRRRERKKERKLEAKDAAMRKKSKITRDRNRDVSEKVALGMASAGAGRGEEIMYDQRLFNQEKGMNSGFATDDQYNVYDQGLFTAQPMLSTLYRPKKDVDAEIPRCADGPLEFENVAEEDDLFQLDQFMTEVNRGSSGTLLLRFTAYKVESGGISLRYGTPRTLQSMPRSAKDVAKHAEDVAKHAKDGRGR</sequence>
<comment type="similarity">
    <text evidence="1">Belongs to the SNW family.</text>
</comment>
<evidence type="ECO:0000313" key="4">
    <source>
        <dbReference type="EnsemblPlants" id="QL12p007741:mrna"/>
    </source>
</evidence>
<dbReference type="OMA" id="TEPPRFK"/>
<dbReference type="PANTHER" id="PTHR12096">
    <property type="entry name" value="NUCLEAR PROTEIN SKIP-RELATED"/>
    <property type="match status" value="1"/>
</dbReference>
<feature type="compositionally biased region" description="Basic residues" evidence="2">
    <location>
        <begin position="340"/>
        <end position="351"/>
    </location>
</feature>
<dbReference type="GO" id="GO:0000398">
    <property type="term" value="P:mRNA splicing, via spliceosome"/>
    <property type="evidence" value="ECO:0007669"/>
    <property type="project" value="InterPro"/>
</dbReference>
<evidence type="ECO:0000256" key="1">
    <source>
        <dbReference type="ARBA" id="ARBA00010197"/>
    </source>
</evidence>
<dbReference type="Gramene" id="QL12p007741:mrna">
    <property type="protein sequence ID" value="QL12p007741:mrna"/>
    <property type="gene ID" value="QL12p007741"/>
</dbReference>
<feature type="domain" description="SKI-interacting protein SKIP SNW" evidence="3">
    <location>
        <begin position="138"/>
        <end position="286"/>
    </location>
</feature>
<evidence type="ECO:0000256" key="2">
    <source>
        <dbReference type="SAM" id="MobiDB-lite"/>
    </source>
</evidence>
<accession>A0A7N2N4E2</accession>
<dbReference type="InterPro" id="IPR004015">
    <property type="entry name" value="SKI-int_prot_SKIP_SNW-dom"/>
</dbReference>
<dbReference type="AlphaFoldDB" id="A0A7N2N4E2"/>
<dbReference type="EMBL" id="LRBV02000012">
    <property type="status" value="NOT_ANNOTATED_CDS"/>
    <property type="molecule type" value="Genomic_DNA"/>
</dbReference>
<feature type="compositionally biased region" description="Basic and acidic residues" evidence="2">
    <location>
        <begin position="512"/>
        <end position="533"/>
    </location>
</feature>
<feature type="compositionally biased region" description="Basic and acidic residues" evidence="2">
    <location>
        <begin position="352"/>
        <end position="374"/>
    </location>
</feature>
<feature type="region of interest" description="Disordered" evidence="2">
    <location>
        <begin position="340"/>
        <end position="374"/>
    </location>
</feature>
<protein>
    <recommendedName>
        <fullName evidence="3">SKI-interacting protein SKIP SNW domain-containing protein</fullName>
    </recommendedName>
</protein>
<reference evidence="4" key="2">
    <citation type="submission" date="2021-01" db="UniProtKB">
        <authorList>
            <consortium name="EnsemblPlants"/>
        </authorList>
    </citation>
    <scope>IDENTIFICATION</scope>
</reference>
<reference evidence="4 5" key="1">
    <citation type="journal article" date="2016" name="G3 (Bethesda)">
        <title>First Draft Assembly and Annotation of the Genome of a California Endemic Oak Quercus lobata Nee (Fagaceae).</title>
        <authorList>
            <person name="Sork V.L."/>
            <person name="Fitz-Gibbon S.T."/>
            <person name="Puiu D."/>
            <person name="Crepeau M."/>
            <person name="Gugger P.F."/>
            <person name="Sherman R."/>
            <person name="Stevens K."/>
            <person name="Langley C.H."/>
            <person name="Pellegrini M."/>
            <person name="Salzberg S.L."/>
        </authorList>
    </citation>
    <scope>NUCLEOTIDE SEQUENCE [LARGE SCALE GENOMIC DNA]</scope>
    <source>
        <strain evidence="4 5">cv. SW786</strain>
    </source>
</reference>
<dbReference type="InterPro" id="IPR017862">
    <property type="entry name" value="SKI-int_prot_SKIP"/>
</dbReference>
<feature type="compositionally biased region" description="Pro residues" evidence="2">
    <location>
        <begin position="176"/>
        <end position="187"/>
    </location>
</feature>
<dbReference type="EnsemblPlants" id="QL12p007741:mrna">
    <property type="protein sequence ID" value="QL12p007741:mrna"/>
    <property type="gene ID" value="QL12p007741"/>
</dbReference>
<dbReference type="Pfam" id="PF02731">
    <property type="entry name" value="SKIP_SNW"/>
    <property type="match status" value="1"/>
</dbReference>
<evidence type="ECO:0000259" key="3">
    <source>
        <dbReference type="Pfam" id="PF02731"/>
    </source>
</evidence>
<feature type="region of interest" description="Disordered" evidence="2">
    <location>
        <begin position="165"/>
        <end position="190"/>
    </location>
</feature>
<feature type="region of interest" description="Disordered" evidence="2">
    <location>
        <begin position="507"/>
        <end position="533"/>
    </location>
</feature>
<keyword evidence="5" id="KW-1185">Reference proteome</keyword>
<proteinExistence type="inferred from homology"/>
<dbReference type="Proteomes" id="UP000594261">
    <property type="component" value="Chromosome 12"/>
</dbReference>
<name>A0A7N2N4E2_QUELO</name>
<evidence type="ECO:0000313" key="5">
    <source>
        <dbReference type="Proteomes" id="UP000594261"/>
    </source>
</evidence>
<organism evidence="4 5">
    <name type="scientific">Quercus lobata</name>
    <name type="common">Valley oak</name>
    <dbReference type="NCBI Taxonomy" id="97700"/>
    <lineage>
        <taxon>Eukaryota</taxon>
        <taxon>Viridiplantae</taxon>
        <taxon>Streptophyta</taxon>
        <taxon>Embryophyta</taxon>
        <taxon>Tracheophyta</taxon>
        <taxon>Spermatophyta</taxon>
        <taxon>Magnoliopsida</taxon>
        <taxon>eudicotyledons</taxon>
        <taxon>Gunneridae</taxon>
        <taxon>Pentapetalae</taxon>
        <taxon>rosids</taxon>
        <taxon>fabids</taxon>
        <taxon>Fagales</taxon>
        <taxon>Fagaceae</taxon>
        <taxon>Quercus</taxon>
    </lineage>
</organism>